<organism evidence="3 4">
    <name type="scientific">Cyphellophora europaea (strain CBS 101466)</name>
    <name type="common">Phialophora europaea</name>
    <dbReference type="NCBI Taxonomy" id="1220924"/>
    <lineage>
        <taxon>Eukaryota</taxon>
        <taxon>Fungi</taxon>
        <taxon>Dikarya</taxon>
        <taxon>Ascomycota</taxon>
        <taxon>Pezizomycotina</taxon>
        <taxon>Eurotiomycetes</taxon>
        <taxon>Chaetothyriomycetidae</taxon>
        <taxon>Chaetothyriales</taxon>
        <taxon>Cyphellophoraceae</taxon>
        <taxon>Cyphellophora</taxon>
    </lineage>
</organism>
<dbReference type="eggNOG" id="ENOG502QWIY">
    <property type="taxonomic scope" value="Eukaryota"/>
</dbReference>
<feature type="domain" description="Arrestin-like N-terminal" evidence="2">
    <location>
        <begin position="3"/>
        <end position="177"/>
    </location>
</feature>
<evidence type="ECO:0000256" key="1">
    <source>
        <dbReference type="SAM" id="MobiDB-lite"/>
    </source>
</evidence>
<dbReference type="VEuPathDB" id="FungiDB:HMPREF1541_07253"/>
<dbReference type="GO" id="GO:0030674">
    <property type="term" value="F:protein-macromolecule adaptor activity"/>
    <property type="evidence" value="ECO:0007669"/>
    <property type="project" value="TreeGrafter"/>
</dbReference>
<dbReference type="InParanoid" id="W2RMS4"/>
<gene>
    <name evidence="3" type="ORF">HMPREF1541_07253</name>
</gene>
<dbReference type="OrthoDB" id="3365616at2759"/>
<dbReference type="GO" id="GO:0005886">
    <property type="term" value="C:plasma membrane"/>
    <property type="evidence" value="ECO:0007669"/>
    <property type="project" value="TreeGrafter"/>
</dbReference>
<feature type="compositionally biased region" description="Basic and acidic residues" evidence="1">
    <location>
        <begin position="192"/>
        <end position="202"/>
    </location>
</feature>
<dbReference type="InterPro" id="IPR011021">
    <property type="entry name" value="Arrestin-like_N"/>
</dbReference>
<dbReference type="InterPro" id="IPR014752">
    <property type="entry name" value="Arrestin-like_C"/>
</dbReference>
<name>W2RMS4_CYPE1</name>
<dbReference type="AlphaFoldDB" id="W2RMS4"/>
<accession>W2RMS4</accession>
<dbReference type="GO" id="GO:0070086">
    <property type="term" value="P:ubiquitin-dependent endocytosis"/>
    <property type="evidence" value="ECO:0007669"/>
    <property type="project" value="TreeGrafter"/>
</dbReference>
<feature type="region of interest" description="Disordered" evidence="1">
    <location>
        <begin position="399"/>
        <end position="549"/>
    </location>
</feature>
<dbReference type="Proteomes" id="UP000030752">
    <property type="component" value="Unassembled WGS sequence"/>
</dbReference>
<dbReference type="GO" id="GO:0005829">
    <property type="term" value="C:cytosol"/>
    <property type="evidence" value="ECO:0007669"/>
    <property type="project" value="TreeGrafter"/>
</dbReference>
<dbReference type="Gene3D" id="2.60.40.640">
    <property type="match status" value="1"/>
</dbReference>
<reference evidence="3 4" key="1">
    <citation type="submission" date="2013-03" db="EMBL/GenBank/DDBJ databases">
        <title>The Genome Sequence of Phialophora europaea CBS 101466.</title>
        <authorList>
            <consortium name="The Broad Institute Genomics Platform"/>
            <person name="Cuomo C."/>
            <person name="de Hoog S."/>
            <person name="Gorbushina A."/>
            <person name="Walker B."/>
            <person name="Young S.K."/>
            <person name="Zeng Q."/>
            <person name="Gargeya S."/>
            <person name="Fitzgerald M."/>
            <person name="Haas B."/>
            <person name="Abouelleil A."/>
            <person name="Allen A.W."/>
            <person name="Alvarado L."/>
            <person name="Arachchi H.M."/>
            <person name="Berlin A.M."/>
            <person name="Chapman S.B."/>
            <person name="Gainer-Dewar J."/>
            <person name="Goldberg J."/>
            <person name="Griggs A."/>
            <person name="Gujja S."/>
            <person name="Hansen M."/>
            <person name="Howarth C."/>
            <person name="Imamovic A."/>
            <person name="Ireland A."/>
            <person name="Larimer J."/>
            <person name="McCowan C."/>
            <person name="Murphy C."/>
            <person name="Pearson M."/>
            <person name="Poon T.W."/>
            <person name="Priest M."/>
            <person name="Roberts A."/>
            <person name="Saif S."/>
            <person name="Shea T."/>
            <person name="Sisk P."/>
            <person name="Sykes S."/>
            <person name="Wortman J."/>
            <person name="Nusbaum C."/>
            <person name="Birren B."/>
        </authorList>
    </citation>
    <scope>NUCLEOTIDE SEQUENCE [LARGE SCALE GENOMIC DNA]</scope>
    <source>
        <strain evidence="3 4">CBS 101466</strain>
    </source>
</reference>
<sequence length="549" mass="60915">MSVRIQFDQPDNYCYTNLDYVSGRVTLVLPTDATIAAVNVKLEAESRTRLSGPKYPHHERSDKKRTELEVHKLLYKVLTVFPAPELQGTGTAQYTLLAGQYVYPFRFKFPFNNDCTVNTSMLKDLKVGQLNVQFAPDQNQHVKKTLPPSLSGFPGEADIKYYVKATVVRPKFYQENLRSQVNLKFLPIEAPRPPDRQEETFARRKQQFQSSPTTPTRKGSLFKKSSASETVNSEPPTFQVDARLPNPAILTCNEPIPLRVLVQKLGNTDADVYLSMFQIELIGYTHVRAHDLNRTESGSWVMKSLANMNMPLNVPQRKSQSEFKVPSNLWDNVPIPNTVAPSFETCNITRSYELEIRVGLSHAVGGSARPELIVLPLRIPVEVWSGIPPPPELLRAMQERAGGDEKQSTSVSGPHKHSSAASDFPASPMHERPPGPAPVGTSQPANAADLPDDAPPSYEDAMAADFTPVDGPRRNYSVPDGEEAAPAFNSDAKGGGLGRRVSERLFSQNAPSFPHRTPTSQSSTIQEEQRYTEDNPPPLPTRTSTTEKN</sequence>
<feature type="compositionally biased region" description="Polar residues" evidence="1">
    <location>
        <begin position="207"/>
        <end position="236"/>
    </location>
</feature>
<dbReference type="RefSeq" id="XP_008719799.1">
    <property type="nucleotide sequence ID" value="XM_008721577.1"/>
</dbReference>
<evidence type="ECO:0000259" key="2">
    <source>
        <dbReference type="Pfam" id="PF00339"/>
    </source>
</evidence>
<dbReference type="PANTHER" id="PTHR11188:SF166">
    <property type="entry name" value="ARRESTIN (OR S-ANTIGEN), N-TERMINAL DOMAIN PROTEIN (AFU_ORTHOLOGUE AFUA_7G02050)"/>
    <property type="match status" value="1"/>
</dbReference>
<evidence type="ECO:0000313" key="3">
    <source>
        <dbReference type="EMBL" id="ETN37630.1"/>
    </source>
</evidence>
<protein>
    <recommendedName>
        <fullName evidence="2">Arrestin-like N-terminal domain-containing protein</fullName>
    </recommendedName>
</protein>
<dbReference type="STRING" id="1220924.W2RMS4"/>
<feature type="compositionally biased region" description="Polar residues" evidence="1">
    <location>
        <begin position="505"/>
        <end position="526"/>
    </location>
</feature>
<dbReference type="Pfam" id="PF00339">
    <property type="entry name" value="Arrestin_N"/>
    <property type="match status" value="1"/>
</dbReference>
<dbReference type="CDD" id="cd22952">
    <property type="entry name" value="ART10-like"/>
    <property type="match status" value="1"/>
</dbReference>
<keyword evidence="4" id="KW-1185">Reference proteome</keyword>
<feature type="region of interest" description="Disordered" evidence="1">
    <location>
        <begin position="189"/>
        <end position="240"/>
    </location>
</feature>
<dbReference type="PANTHER" id="PTHR11188">
    <property type="entry name" value="ARRESTIN DOMAIN CONTAINING PROTEIN"/>
    <property type="match status" value="1"/>
</dbReference>
<dbReference type="GeneID" id="19974592"/>
<evidence type="ECO:0000313" key="4">
    <source>
        <dbReference type="Proteomes" id="UP000030752"/>
    </source>
</evidence>
<dbReference type="HOGENOM" id="CLU_016622_2_0_1"/>
<dbReference type="GO" id="GO:0031625">
    <property type="term" value="F:ubiquitin protein ligase binding"/>
    <property type="evidence" value="ECO:0007669"/>
    <property type="project" value="TreeGrafter"/>
</dbReference>
<dbReference type="InterPro" id="IPR050357">
    <property type="entry name" value="Arrestin_domain-protein"/>
</dbReference>
<dbReference type="EMBL" id="KB822723">
    <property type="protein sequence ID" value="ETN37630.1"/>
    <property type="molecule type" value="Genomic_DNA"/>
</dbReference>
<proteinExistence type="predicted"/>